<accession>A0A1K1Q952</accession>
<organism evidence="4 5">
    <name type="scientific">Chitinophaga sancti</name>
    <dbReference type="NCBI Taxonomy" id="1004"/>
    <lineage>
        <taxon>Bacteria</taxon>
        <taxon>Pseudomonadati</taxon>
        <taxon>Bacteroidota</taxon>
        <taxon>Chitinophagia</taxon>
        <taxon>Chitinophagales</taxon>
        <taxon>Chitinophagaceae</taxon>
        <taxon>Chitinophaga</taxon>
    </lineage>
</organism>
<name>A0A1K1Q952_9BACT</name>
<sequence>MRLNTSAASNGPASTFAYNLINIKLHKTMNKFLGIAALLLAQQLHAQQQTAPAYPLVTHDPYFSIWSATDDLAASATRHWTGAEQPIVGMLKVDGTTYRVLGRQGEHFDGIVPAADEKKYTVAYTETAPAADWMSAAFVEKGWQTGEAPFTNDKHMSGTQWNTRDIWVRRTFNLNTIPSEPLFLKINHDDNAEVYINGTKAYSYDGWLNHTQYFPISDDVKKLLKKGKNVMAIHVTNTQGGAYLDAGISVKPKNLLADAIKPAVQKSVQLTATQTTYTFTCGKVDLTLNFLSPLLLNDLDLMSRPVSYISYKVQSNDGAQHDVQVYFGASSTLASNTAGQEMTAQQLTSNGLSILKAGTKEQAILAKKGDDLRIDWGYVYVAVPKEANAVQTITTDGDAIASFSGNPKTVTSGKQLVLNTVVKLGKVGAASKEQVVLIGYDDIYSIQYFGTNLRPWWKKDDSFTIEKELAAANKDYGTILARCKTFDQQMYTDATKAGGDTYAKLCVLGYRQSIAAHKLVKSPTGEILFLSKENFSNGCINTVDVTYPSAPLFLIYNPDLMKGMTNGIFYFSESGKYTEPYAAHDLGTYPLANGQVYGEGMPVEESGNMIILTAAIAKAEGNADYAKKHWKTLTTWAEYLLKEGFDPANQLCTDDFAGHLARNANLSVKAIVGLGCYASLADQLGDKATAEKFRTAAKGMVTNWMKLAEDGDHYTLAFERKGTWSQKYNLVWDKVLGLDLFPKSVYDKEIKYYLTQQKKYGLPLDSRRTYTKSDWIVWTATLTDNQSDFEALITPIYKYAQETSSRVPISDWHETTDGKMVGFQARSVVGGYFMEMLSKKLGK</sequence>
<dbReference type="Pfam" id="PF16335">
    <property type="entry name" value="GtaA_6_Hairpin"/>
    <property type="match status" value="1"/>
</dbReference>
<dbReference type="Gene3D" id="2.60.120.260">
    <property type="entry name" value="Galactose-binding domain-like"/>
    <property type="match status" value="1"/>
</dbReference>
<dbReference type="AlphaFoldDB" id="A0A1K1Q952"/>
<dbReference type="STRING" id="1004.SAMN05661012_02552"/>
<evidence type="ECO:0008006" key="6">
    <source>
        <dbReference type="Google" id="ProtNLM"/>
    </source>
</evidence>
<feature type="domain" description="Glutaminase A N-terminal" evidence="3">
    <location>
        <begin position="273"/>
        <end position="493"/>
    </location>
</feature>
<dbReference type="Proteomes" id="UP000183788">
    <property type="component" value="Unassembled WGS sequence"/>
</dbReference>
<dbReference type="GO" id="GO:0005975">
    <property type="term" value="P:carbohydrate metabolic process"/>
    <property type="evidence" value="ECO:0007669"/>
    <property type="project" value="InterPro"/>
</dbReference>
<evidence type="ECO:0000259" key="1">
    <source>
        <dbReference type="Pfam" id="PF16334"/>
    </source>
</evidence>
<evidence type="ECO:0000259" key="2">
    <source>
        <dbReference type="Pfam" id="PF16335"/>
    </source>
</evidence>
<evidence type="ECO:0000313" key="4">
    <source>
        <dbReference type="EMBL" id="SFW56252.1"/>
    </source>
</evidence>
<dbReference type="SUPFAM" id="SSF49785">
    <property type="entry name" value="Galactose-binding domain-like"/>
    <property type="match status" value="1"/>
</dbReference>
<dbReference type="PANTHER" id="PTHR31987">
    <property type="entry name" value="GLUTAMINASE A-RELATED"/>
    <property type="match status" value="1"/>
</dbReference>
<dbReference type="SUPFAM" id="SSF48208">
    <property type="entry name" value="Six-hairpin glycosidases"/>
    <property type="match status" value="1"/>
</dbReference>
<dbReference type="InterPro" id="IPR033433">
    <property type="entry name" value="GtaA_N"/>
</dbReference>
<gene>
    <name evidence="4" type="ORF">SAMN05661012_02552</name>
</gene>
<dbReference type="InterPro" id="IPR032515">
    <property type="entry name" value="DUF4964"/>
</dbReference>
<dbReference type="Pfam" id="PF17168">
    <property type="entry name" value="DUF5127"/>
    <property type="match status" value="1"/>
</dbReference>
<dbReference type="InterPro" id="IPR052743">
    <property type="entry name" value="Glutaminase_GtaA"/>
</dbReference>
<reference evidence="4 5" key="1">
    <citation type="submission" date="2016-11" db="EMBL/GenBank/DDBJ databases">
        <authorList>
            <person name="Jaros S."/>
            <person name="Januszkiewicz K."/>
            <person name="Wedrychowicz H."/>
        </authorList>
    </citation>
    <scope>NUCLEOTIDE SEQUENCE [LARGE SCALE GENOMIC DNA]</scope>
    <source>
        <strain evidence="4 5">DSM 784</strain>
    </source>
</reference>
<proteinExistence type="predicted"/>
<dbReference type="InterPro" id="IPR008928">
    <property type="entry name" value="6-hairpin_glycosidase_sf"/>
</dbReference>
<evidence type="ECO:0000313" key="5">
    <source>
        <dbReference type="Proteomes" id="UP000183788"/>
    </source>
</evidence>
<evidence type="ECO:0000259" key="3">
    <source>
        <dbReference type="Pfam" id="PF17168"/>
    </source>
</evidence>
<protein>
    <recommendedName>
        <fullName evidence="6">L-glutaminase</fullName>
    </recommendedName>
</protein>
<feature type="domain" description="DUF4964" evidence="1">
    <location>
        <begin position="48"/>
        <end position="109"/>
    </location>
</feature>
<feature type="domain" description="Glutaminase A central" evidence="2">
    <location>
        <begin position="499"/>
        <end position="835"/>
    </location>
</feature>
<dbReference type="InterPro" id="IPR032514">
    <property type="entry name" value="GtaA_central"/>
</dbReference>
<dbReference type="EMBL" id="FPIZ01000007">
    <property type="protein sequence ID" value="SFW56252.1"/>
    <property type="molecule type" value="Genomic_DNA"/>
</dbReference>
<dbReference type="PANTHER" id="PTHR31987:SF1">
    <property type="entry name" value="GLUTAMINASE A"/>
    <property type="match status" value="1"/>
</dbReference>
<dbReference type="InterPro" id="IPR008979">
    <property type="entry name" value="Galactose-bd-like_sf"/>
</dbReference>
<dbReference type="Pfam" id="PF16334">
    <property type="entry name" value="DUF4964"/>
    <property type="match status" value="1"/>
</dbReference>